<feature type="compositionally biased region" description="Low complexity" evidence="1">
    <location>
        <begin position="237"/>
        <end position="250"/>
    </location>
</feature>
<comment type="caution">
    <text evidence="3">The sequence shown here is derived from an EMBL/GenBank/DDBJ whole genome shotgun (WGS) entry which is preliminary data.</text>
</comment>
<accession>A0ABR1ITD1</accession>
<reference evidence="3 4" key="1">
    <citation type="submission" date="2024-01" db="EMBL/GenBank/DDBJ databases">
        <title>A draft genome for the cacao thread blight pathogen Marasmiellus scandens.</title>
        <authorList>
            <person name="Baruah I.K."/>
            <person name="Leung J."/>
            <person name="Bukari Y."/>
            <person name="Amoako-Attah I."/>
            <person name="Meinhardt L.W."/>
            <person name="Bailey B.A."/>
            <person name="Cohen S.P."/>
        </authorList>
    </citation>
    <scope>NUCLEOTIDE SEQUENCE [LARGE SCALE GENOMIC DNA]</scope>
    <source>
        <strain evidence="3 4">GH-19</strain>
    </source>
</reference>
<keyword evidence="2" id="KW-0812">Transmembrane</keyword>
<dbReference type="Proteomes" id="UP001498398">
    <property type="component" value="Unassembled WGS sequence"/>
</dbReference>
<keyword evidence="2" id="KW-1133">Transmembrane helix</keyword>
<evidence type="ECO:0000313" key="4">
    <source>
        <dbReference type="Proteomes" id="UP001498398"/>
    </source>
</evidence>
<keyword evidence="2" id="KW-0472">Membrane</keyword>
<dbReference type="EMBL" id="JBANRG010000083">
    <property type="protein sequence ID" value="KAK7437731.1"/>
    <property type="molecule type" value="Genomic_DNA"/>
</dbReference>
<name>A0ABR1ITD1_9AGAR</name>
<dbReference type="CDD" id="cd12087">
    <property type="entry name" value="TM_EGFR-like"/>
    <property type="match status" value="1"/>
</dbReference>
<evidence type="ECO:0000256" key="2">
    <source>
        <dbReference type="SAM" id="Phobius"/>
    </source>
</evidence>
<keyword evidence="4" id="KW-1185">Reference proteome</keyword>
<evidence type="ECO:0000256" key="1">
    <source>
        <dbReference type="SAM" id="MobiDB-lite"/>
    </source>
</evidence>
<feature type="region of interest" description="Disordered" evidence="1">
    <location>
        <begin position="237"/>
        <end position="258"/>
    </location>
</feature>
<evidence type="ECO:0008006" key="5">
    <source>
        <dbReference type="Google" id="ProtNLM"/>
    </source>
</evidence>
<gene>
    <name evidence="3" type="ORF">VKT23_018447</name>
</gene>
<organism evidence="3 4">
    <name type="scientific">Marasmiellus scandens</name>
    <dbReference type="NCBI Taxonomy" id="2682957"/>
    <lineage>
        <taxon>Eukaryota</taxon>
        <taxon>Fungi</taxon>
        <taxon>Dikarya</taxon>
        <taxon>Basidiomycota</taxon>
        <taxon>Agaricomycotina</taxon>
        <taxon>Agaricomycetes</taxon>
        <taxon>Agaricomycetidae</taxon>
        <taxon>Agaricales</taxon>
        <taxon>Marasmiineae</taxon>
        <taxon>Omphalotaceae</taxon>
        <taxon>Marasmiellus</taxon>
    </lineage>
</organism>
<sequence length="359" mass="39145">MSDVGSIEPGVVKPSDQSSECIIDRIQVAKHPFAIVSPTAKPSSTKPPGISTTDSTTKSTTQVSTSSSSTTTHPVSRASVSSGPNSSSPKTSLFGTSDTSTTTSSEQPAPTKIDDSNSGSNNTKTSTSAIVGGIIGGLAFVVLTILLVYWRKKLKRPHGDLTFFNQWIRKGTRSEEEDNERPVPYYLDYVSVHVDQSMPHLSEPNSASFPITNPSLDVKRTFSPGQQLIDLRTSSSLFESSSPSNHNESNVANTSNTARTRFRAFSESSITRVPSTTSQSTFTARQLNIRSEADELRIQLNAIQQAQAATMLSNDEMKNTLAVMMAHIQRLDRQFDSDWARELSDEAPPEYCDARRLPY</sequence>
<protein>
    <recommendedName>
        <fullName evidence="5">Mid2 domain-containing protein</fullName>
    </recommendedName>
</protein>
<feature type="region of interest" description="Disordered" evidence="1">
    <location>
        <begin position="32"/>
        <end position="124"/>
    </location>
</feature>
<proteinExistence type="predicted"/>
<feature type="transmembrane region" description="Helical" evidence="2">
    <location>
        <begin position="129"/>
        <end position="150"/>
    </location>
</feature>
<feature type="compositionally biased region" description="Low complexity" evidence="1">
    <location>
        <begin position="37"/>
        <end position="105"/>
    </location>
</feature>
<evidence type="ECO:0000313" key="3">
    <source>
        <dbReference type="EMBL" id="KAK7437731.1"/>
    </source>
</evidence>